<dbReference type="EMBL" id="JANJYJ010000004">
    <property type="protein sequence ID" value="KAK3221020.1"/>
    <property type="molecule type" value="Genomic_DNA"/>
</dbReference>
<name>A0AAE0EC40_9ROSI</name>
<reference evidence="1" key="1">
    <citation type="journal article" date="2023" name="Plant J.">
        <title>Genome sequences and population genomics provide insights into the demographic history, inbreeding, and mutation load of two 'living fossil' tree species of Dipteronia.</title>
        <authorList>
            <person name="Feng Y."/>
            <person name="Comes H.P."/>
            <person name="Chen J."/>
            <person name="Zhu S."/>
            <person name="Lu R."/>
            <person name="Zhang X."/>
            <person name="Li P."/>
            <person name="Qiu J."/>
            <person name="Olsen K.M."/>
            <person name="Qiu Y."/>
        </authorList>
    </citation>
    <scope>NUCLEOTIDE SEQUENCE</scope>
    <source>
        <strain evidence="1">NBL</strain>
    </source>
</reference>
<evidence type="ECO:0000313" key="1">
    <source>
        <dbReference type="EMBL" id="KAK3221020.1"/>
    </source>
</evidence>
<dbReference type="PANTHER" id="PTHR31286:SF99">
    <property type="entry name" value="DUF4283 DOMAIN-CONTAINING PROTEIN"/>
    <property type="match status" value="1"/>
</dbReference>
<dbReference type="InterPro" id="IPR040256">
    <property type="entry name" value="At4g02000-like"/>
</dbReference>
<gene>
    <name evidence="1" type="ORF">Dsin_014990</name>
</gene>
<dbReference type="PANTHER" id="PTHR31286">
    <property type="entry name" value="GLYCINE-RICH CELL WALL STRUCTURAL PROTEIN 1.8-LIKE"/>
    <property type="match status" value="1"/>
</dbReference>
<dbReference type="AlphaFoldDB" id="A0AAE0EC40"/>
<evidence type="ECO:0008006" key="3">
    <source>
        <dbReference type="Google" id="ProtNLM"/>
    </source>
</evidence>
<sequence>MENPNEVFLFSAQRNARSDESDVSSLNLGIGGSAKHARAESNILGRNDILRREDVRSFKSKLMGGMLGRMCKVDPITKNQARGRFARICLEIDITKPLLGSLSIDDRTIIVEYESLGLICFKCGRYGNSKESYREGVAEPIHEEVMCNTQLNTDNEDSPYGTWLLVSYGKQGNRYFKGRVGKTGSGANAMAMDGAGGNANKVIDNGTRNGSDGSNRRVDEGFTEIISGKQNSVKTGRVAETLRDLGTVQVTELAGSRFEVLNEEFKVPMNKRSPQSNGNPSGNKL</sequence>
<proteinExistence type="predicted"/>
<evidence type="ECO:0000313" key="2">
    <source>
        <dbReference type="Proteomes" id="UP001281410"/>
    </source>
</evidence>
<accession>A0AAE0EC40</accession>
<dbReference type="Proteomes" id="UP001281410">
    <property type="component" value="Unassembled WGS sequence"/>
</dbReference>
<keyword evidence="2" id="KW-1185">Reference proteome</keyword>
<protein>
    <recommendedName>
        <fullName evidence="3">DUF4283 domain-containing protein</fullName>
    </recommendedName>
</protein>
<comment type="caution">
    <text evidence="1">The sequence shown here is derived from an EMBL/GenBank/DDBJ whole genome shotgun (WGS) entry which is preliminary data.</text>
</comment>
<organism evidence="1 2">
    <name type="scientific">Dipteronia sinensis</name>
    <dbReference type="NCBI Taxonomy" id="43782"/>
    <lineage>
        <taxon>Eukaryota</taxon>
        <taxon>Viridiplantae</taxon>
        <taxon>Streptophyta</taxon>
        <taxon>Embryophyta</taxon>
        <taxon>Tracheophyta</taxon>
        <taxon>Spermatophyta</taxon>
        <taxon>Magnoliopsida</taxon>
        <taxon>eudicotyledons</taxon>
        <taxon>Gunneridae</taxon>
        <taxon>Pentapetalae</taxon>
        <taxon>rosids</taxon>
        <taxon>malvids</taxon>
        <taxon>Sapindales</taxon>
        <taxon>Sapindaceae</taxon>
        <taxon>Hippocastanoideae</taxon>
        <taxon>Acereae</taxon>
        <taxon>Dipteronia</taxon>
    </lineage>
</organism>